<dbReference type="Ensembl" id="ENSMUNT00000027265.1">
    <property type="protein sequence ID" value="ENSMUNP00000030249.1"/>
    <property type="gene ID" value="ENSMUNG00000017267.1"/>
</dbReference>
<dbReference type="PANTHER" id="PTHR10334">
    <property type="entry name" value="CYSTEINE-RICH SECRETORY PROTEIN-RELATED"/>
    <property type="match status" value="1"/>
</dbReference>
<dbReference type="InterPro" id="IPR035940">
    <property type="entry name" value="CAP_sf"/>
</dbReference>
<dbReference type="Pfam" id="PF00188">
    <property type="entry name" value="CAP"/>
    <property type="match status" value="1"/>
</dbReference>
<feature type="signal peptide" evidence="3">
    <location>
        <begin position="1"/>
        <end position="23"/>
    </location>
</feature>
<evidence type="ECO:0000256" key="1">
    <source>
        <dbReference type="ARBA" id="ARBA00009923"/>
    </source>
</evidence>
<feature type="compositionally biased region" description="Low complexity" evidence="2">
    <location>
        <begin position="394"/>
        <end position="409"/>
    </location>
</feature>
<reference evidence="4" key="2">
    <citation type="submission" date="2025-08" db="UniProtKB">
        <authorList>
            <consortium name="Ensembl"/>
        </authorList>
    </citation>
    <scope>IDENTIFICATION</scope>
</reference>
<dbReference type="GO" id="GO:0005576">
    <property type="term" value="C:extracellular region"/>
    <property type="evidence" value="ECO:0007669"/>
    <property type="project" value="InterPro"/>
</dbReference>
<dbReference type="SMART" id="SM00198">
    <property type="entry name" value="SCP"/>
    <property type="match status" value="1"/>
</dbReference>
<protein>
    <submittedName>
        <fullName evidence="4">Uncharacterized protein</fullName>
    </submittedName>
</protein>
<evidence type="ECO:0000313" key="5">
    <source>
        <dbReference type="Proteomes" id="UP000694405"/>
    </source>
</evidence>
<dbReference type="InterPro" id="IPR002413">
    <property type="entry name" value="V5_allergen-like"/>
</dbReference>
<dbReference type="PROSITE" id="PS01010">
    <property type="entry name" value="CRISP_2"/>
    <property type="match status" value="1"/>
</dbReference>
<comment type="similarity">
    <text evidence="1">Belongs to the CRISP family.</text>
</comment>
<feature type="compositionally biased region" description="Low complexity" evidence="2">
    <location>
        <begin position="204"/>
        <end position="261"/>
    </location>
</feature>
<sequence length="409" mass="42804">SHHPSNVWMVLVLTVELLRTALGWELTCSDERGMWGPWYMSWFTPGAPNLCTLTLSSFQSWDAELEAFAQAYAEKCIWDHNKDRGHRGENLFAMAPILDLEFAVEDWNGEEKYYNLSASTCVSGQMCGHYTQVVWASTHRIGCGAKFCDKIDGIEAEGMHLLVCNYYPPGNMKGRKPYKEGPSCSQCPEGRVCVNSLCESTAAPVTTQASPSTPTTAMPKPTATAKPAPITTASTTAKPAPITPVPATTTAKPAPTTAKPVPITPGPSTTTAKPAPITPVPSTTTTKPATTTPGPSTTTTKPAPTTTKPAPTTPVPSTTTAKPAPTTTKPAPTTPVPSTTTAKPAPTTAKPAPTTTKPAPTTPVPSTTTTKPATTPPVPSTTTTKPATTPPVPSTTTTKPATTTPVPST</sequence>
<reference evidence="4" key="3">
    <citation type="submission" date="2025-09" db="UniProtKB">
        <authorList>
            <consortium name="Ensembl"/>
        </authorList>
    </citation>
    <scope>IDENTIFICATION</scope>
</reference>
<accession>A0A8V5GGP1</accession>
<evidence type="ECO:0000256" key="2">
    <source>
        <dbReference type="SAM" id="MobiDB-lite"/>
    </source>
</evidence>
<dbReference type="InterPro" id="IPR014044">
    <property type="entry name" value="CAP_dom"/>
</dbReference>
<dbReference type="Proteomes" id="UP000694405">
    <property type="component" value="Chromosome 16"/>
</dbReference>
<organism evidence="4 5">
    <name type="scientific">Melopsittacus undulatus</name>
    <name type="common">Budgerigar</name>
    <name type="synonym">Psittacus undulatus</name>
    <dbReference type="NCBI Taxonomy" id="13146"/>
    <lineage>
        <taxon>Eukaryota</taxon>
        <taxon>Metazoa</taxon>
        <taxon>Chordata</taxon>
        <taxon>Craniata</taxon>
        <taxon>Vertebrata</taxon>
        <taxon>Euteleostomi</taxon>
        <taxon>Archelosauria</taxon>
        <taxon>Archosauria</taxon>
        <taxon>Dinosauria</taxon>
        <taxon>Saurischia</taxon>
        <taxon>Theropoda</taxon>
        <taxon>Coelurosauria</taxon>
        <taxon>Aves</taxon>
        <taxon>Neognathae</taxon>
        <taxon>Neoaves</taxon>
        <taxon>Telluraves</taxon>
        <taxon>Australaves</taxon>
        <taxon>Psittaciformes</taxon>
        <taxon>Psittaculidae</taxon>
        <taxon>Melopsittacus</taxon>
    </lineage>
</organism>
<keyword evidence="3" id="KW-0732">Signal</keyword>
<dbReference type="Gene3D" id="3.40.33.10">
    <property type="entry name" value="CAP"/>
    <property type="match status" value="1"/>
</dbReference>
<evidence type="ECO:0000256" key="3">
    <source>
        <dbReference type="SAM" id="SignalP"/>
    </source>
</evidence>
<dbReference type="PROSITE" id="PS01009">
    <property type="entry name" value="CRISP_1"/>
    <property type="match status" value="1"/>
</dbReference>
<proteinExistence type="inferred from homology"/>
<feature type="chain" id="PRO_5043389183" evidence="3">
    <location>
        <begin position="24"/>
        <end position="409"/>
    </location>
</feature>
<feature type="compositionally biased region" description="Low complexity" evidence="2">
    <location>
        <begin position="280"/>
        <end position="373"/>
    </location>
</feature>
<keyword evidence="5" id="KW-1185">Reference proteome</keyword>
<dbReference type="SUPFAM" id="SSF55797">
    <property type="entry name" value="PR-1-like"/>
    <property type="match status" value="1"/>
</dbReference>
<dbReference type="InterPro" id="IPR018244">
    <property type="entry name" value="Allrgn_V5/Tpx1_CS"/>
</dbReference>
<name>A0A8V5GGP1_MELUD</name>
<dbReference type="PRINTS" id="PR00838">
    <property type="entry name" value="V5ALLERGEN"/>
</dbReference>
<dbReference type="PRINTS" id="PR00837">
    <property type="entry name" value="V5TPXLIKE"/>
</dbReference>
<dbReference type="InterPro" id="IPR001283">
    <property type="entry name" value="CRISP-related"/>
</dbReference>
<dbReference type="AlphaFoldDB" id="A0A8V5GGP1"/>
<evidence type="ECO:0000313" key="4">
    <source>
        <dbReference type="Ensembl" id="ENSMUNP00000030249.1"/>
    </source>
</evidence>
<reference evidence="4" key="1">
    <citation type="submission" date="2020-03" db="EMBL/GenBank/DDBJ databases">
        <title>Melopsittacus undulatus (budgerigar) genome, bMelUnd1, maternal haplotype with Z.</title>
        <authorList>
            <person name="Gedman G."/>
            <person name="Mountcastle J."/>
            <person name="Haase B."/>
            <person name="Formenti G."/>
            <person name="Wright T."/>
            <person name="Apodaca J."/>
            <person name="Pelan S."/>
            <person name="Chow W."/>
            <person name="Rhie A."/>
            <person name="Howe K."/>
            <person name="Fedrigo O."/>
            <person name="Jarvis E.D."/>
        </authorList>
    </citation>
    <scope>NUCLEOTIDE SEQUENCE [LARGE SCALE GENOMIC DNA]</scope>
</reference>
<feature type="region of interest" description="Disordered" evidence="2">
    <location>
        <begin position="204"/>
        <end position="409"/>
    </location>
</feature>